<protein>
    <recommendedName>
        <fullName evidence="3 7">peptidylprolyl isomerase</fullName>
        <ecNumber evidence="3 7">5.2.1.8</ecNumber>
    </recommendedName>
</protein>
<comment type="function">
    <text evidence="2">PPIases accelerate the folding of proteins. It catalyzes the cis-trans isomerization of proline imidic peptide bonds in oligopeptides.</text>
</comment>
<dbReference type="PANTHER" id="PTHR45779">
    <property type="entry name" value="PEPTIDYLPROLYL ISOMERASE"/>
    <property type="match status" value="1"/>
</dbReference>
<reference evidence="11 12" key="1">
    <citation type="submission" date="2016-02" db="EMBL/GenBank/DDBJ databases">
        <title>Complete genome sequence and transcriptome regulation of the pentose utilising yeast Sugiyamaella lignohabitans.</title>
        <authorList>
            <person name="Bellasio M."/>
            <person name="Peymann A."/>
            <person name="Valli M."/>
            <person name="Sipitzky M."/>
            <person name="Graf A."/>
            <person name="Sauer M."/>
            <person name="Marx H."/>
            <person name="Mattanovich D."/>
        </authorList>
    </citation>
    <scope>NUCLEOTIDE SEQUENCE [LARGE SCALE GENOMIC DNA]</scope>
    <source>
        <strain evidence="11 12">CBS 10342</strain>
    </source>
</reference>
<dbReference type="EMBL" id="CP014501">
    <property type="protein sequence ID" value="ANB13191.1"/>
    <property type="molecule type" value="Genomic_DNA"/>
</dbReference>
<dbReference type="GO" id="GO:0005783">
    <property type="term" value="C:endoplasmic reticulum"/>
    <property type="evidence" value="ECO:0007669"/>
    <property type="project" value="TreeGrafter"/>
</dbReference>
<dbReference type="RefSeq" id="XP_018735668.1">
    <property type="nucleotide sequence ID" value="XM_018878356.1"/>
</dbReference>
<evidence type="ECO:0000256" key="4">
    <source>
        <dbReference type="ARBA" id="ARBA00023110"/>
    </source>
</evidence>
<feature type="region of interest" description="Disordered" evidence="8">
    <location>
        <begin position="137"/>
        <end position="207"/>
    </location>
</feature>
<dbReference type="InterPro" id="IPR044609">
    <property type="entry name" value="FKBP2/11"/>
</dbReference>
<comment type="similarity">
    <text evidence="6">Belongs to the FKBP-type PPIase family. FKBP2 subfamily.</text>
</comment>
<evidence type="ECO:0000256" key="9">
    <source>
        <dbReference type="SAM" id="SignalP"/>
    </source>
</evidence>
<evidence type="ECO:0000256" key="1">
    <source>
        <dbReference type="ARBA" id="ARBA00000971"/>
    </source>
</evidence>
<dbReference type="KEGG" id="slb:AWJ20_1473"/>
<name>A0A167DR30_9ASCO</name>
<evidence type="ECO:0000313" key="11">
    <source>
        <dbReference type="EMBL" id="ANB13191.1"/>
    </source>
</evidence>
<dbReference type="PANTHER" id="PTHR45779:SF7">
    <property type="entry name" value="PEPTIDYLPROLYL ISOMERASE"/>
    <property type="match status" value="1"/>
</dbReference>
<dbReference type="Pfam" id="PF00254">
    <property type="entry name" value="FKBP_C"/>
    <property type="match status" value="1"/>
</dbReference>
<dbReference type="SUPFAM" id="SSF54534">
    <property type="entry name" value="FKBP-like"/>
    <property type="match status" value="1"/>
</dbReference>
<dbReference type="EC" id="5.2.1.8" evidence="3 7"/>
<dbReference type="AlphaFoldDB" id="A0A167DR30"/>
<sequence length="250" mass="26871">MKLQLGLVLTGLLAVVAGAEQQEKLRIGILKRVDGCTRKARSGDLVEVHYTGKLADGTVFDSSVERGQPIEFPLGVGRVIQGWDQGILGMCVGEKRKLTIPPHLGYGEHGAGGAIPPHATLIFTTELVSINGEGLPVVEVPDSQVPDLDSDSPTEDEADSDAETDDIAVSSEPESDDSDASSDSDSVADSDPDTDATDLDDDTPVYPSSITKRFVYADLNFSSEVQEMRAELQKQQLESYLALLNNTKYY</sequence>
<dbReference type="InterPro" id="IPR046357">
    <property type="entry name" value="PPIase_dom_sf"/>
</dbReference>
<dbReference type="OrthoDB" id="1902587at2759"/>
<evidence type="ECO:0000313" key="12">
    <source>
        <dbReference type="Proteomes" id="UP000189580"/>
    </source>
</evidence>
<accession>A0A167DR30</accession>
<feature type="compositionally biased region" description="Acidic residues" evidence="8">
    <location>
        <begin position="148"/>
        <end position="166"/>
    </location>
</feature>
<feature type="chain" id="PRO_5007885395" description="peptidylprolyl isomerase" evidence="9">
    <location>
        <begin position="19"/>
        <end position="250"/>
    </location>
</feature>
<evidence type="ECO:0000256" key="2">
    <source>
        <dbReference type="ARBA" id="ARBA00002388"/>
    </source>
</evidence>
<evidence type="ECO:0000256" key="3">
    <source>
        <dbReference type="ARBA" id="ARBA00013194"/>
    </source>
</evidence>
<evidence type="ECO:0000256" key="5">
    <source>
        <dbReference type="ARBA" id="ARBA00023235"/>
    </source>
</evidence>
<proteinExistence type="inferred from homology"/>
<dbReference type="InterPro" id="IPR001179">
    <property type="entry name" value="PPIase_FKBP_dom"/>
</dbReference>
<dbReference type="GO" id="GO:0003755">
    <property type="term" value="F:peptidyl-prolyl cis-trans isomerase activity"/>
    <property type="evidence" value="ECO:0007669"/>
    <property type="project" value="UniProtKB-KW"/>
</dbReference>
<keyword evidence="12" id="KW-1185">Reference proteome</keyword>
<dbReference type="GeneID" id="30033279"/>
<keyword evidence="4 7" id="KW-0697">Rotamase</keyword>
<keyword evidence="5 7" id="KW-0413">Isomerase</keyword>
<feature type="domain" description="PPIase FKBP-type" evidence="10">
    <location>
        <begin position="43"/>
        <end position="131"/>
    </location>
</feature>
<organism evidence="11 12">
    <name type="scientific">Sugiyamaella lignohabitans</name>
    <dbReference type="NCBI Taxonomy" id="796027"/>
    <lineage>
        <taxon>Eukaryota</taxon>
        <taxon>Fungi</taxon>
        <taxon>Dikarya</taxon>
        <taxon>Ascomycota</taxon>
        <taxon>Saccharomycotina</taxon>
        <taxon>Dipodascomycetes</taxon>
        <taxon>Dipodascales</taxon>
        <taxon>Trichomonascaceae</taxon>
        <taxon>Sugiyamaella</taxon>
    </lineage>
</organism>
<evidence type="ECO:0000256" key="7">
    <source>
        <dbReference type="PROSITE-ProRule" id="PRU00277"/>
    </source>
</evidence>
<dbReference type="Proteomes" id="UP000189580">
    <property type="component" value="Chromosome a"/>
</dbReference>
<feature type="compositionally biased region" description="Acidic residues" evidence="8">
    <location>
        <begin position="173"/>
        <end position="203"/>
    </location>
</feature>
<evidence type="ECO:0000256" key="8">
    <source>
        <dbReference type="SAM" id="MobiDB-lite"/>
    </source>
</evidence>
<evidence type="ECO:0000256" key="6">
    <source>
        <dbReference type="ARBA" id="ARBA00024206"/>
    </source>
</evidence>
<dbReference type="PROSITE" id="PS50059">
    <property type="entry name" value="FKBP_PPIASE"/>
    <property type="match status" value="1"/>
</dbReference>
<keyword evidence="9" id="KW-0732">Signal</keyword>
<evidence type="ECO:0000259" key="10">
    <source>
        <dbReference type="PROSITE" id="PS50059"/>
    </source>
</evidence>
<gene>
    <name evidence="11" type="primary">FPR2</name>
    <name evidence="11" type="ORF">AWJ20_1473</name>
</gene>
<comment type="catalytic activity">
    <reaction evidence="1 7">
        <text>[protein]-peptidylproline (omega=180) = [protein]-peptidylproline (omega=0)</text>
        <dbReference type="Rhea" id="RHEA:16237"/>
        <dbReference type="Rhea" id="RHEA-COMP:10747"/>
        <dbReference type="Rhea" id="RHEA-COMP:10748"/>
        <dbReference type="ChEBI" id="CHEBI:83833"/>
        <dbReference type="ChEBI" id="CHEBI:83834"/>
        <dbReference type="EC" id="5.2.1.8"/>
    </reaction>
</comment>
<feature type="signal peptide" evidence="9">
    <location>
        <begin position="1"/>
        <end position="18"/>
    </location>
</feature>
<dbReference type="Gene3D" id="3.10.50.40">
    <property type="match status" value="1"/>
</dbReference>
<dbReference type="FunFam" id="3.10.50.40:FF:000006">
    <property type="entry name" value="Peptidyl-prolyl cis-trans isomerase"/>
    <property type="match status" value="1"/>
</dbReference>